<name>A0ABV1LED0_9GAMM</name>
<comment type="caution">
    <text evidence="1">The sequence shown here is derived from an EMBL/GenBank/DDBJ whole genome shotgun (WGS) entry which is preliminary data.</text>
</comment>
<dbReference type="EMBL" id="JBEEWF010000022">
    <property type="protein sequence ID" value="MEQ5350114.1"/>
    <property type="molecule type" value="Genomic_DNA"/>
</dbReference>
<protein>
    <recommendedName>
        <fullName evidence="3">Phage portal protein</fullName>
    </recommendedName>
</protein>
<reference evidence="1 2" key="1">
    <citation type="submission" date="2024-04" db="EMBL/GenBank/DDBJ databases">
        <title>Role of Flies in the Dissemination of Carbapenem-Resistant Enterobacteriaceae (CRE): An Epidemiological and Genomic Study in China.</title>
        <authorList>
            <person name="Kaichao C."/>
            <person name="Zhang R."/>
            <person name="Chen S."/>
        </authorList>
    </citation>
    <scope>NUCLEOTIDE SEQUENCE [LARGE SCALE GENOMIC DNA]</scope>
    <source>
        <strain evidence="2">fly-1011</strain>
    </source>
</reference>
<evidence type="ECO:0000313" key="1">
    <source>
        <dbReference type="EMBL" id="MEQ5350114.1"/>
    </source>
</evidence>
<dbReference type="Proteomes" id="UP001436462">
    <property type="component" value="Unassembled WGS sequence"/>
</dbReference>
<accession>A0ABV1LED0</accession>
<organism evidence="1 2">
    <name type="scientific">Proteus genomosp. 6</name>
    <dbReference type="NCBI Taxonomy" id="1311820"/>
    <lineage>
        <taxon>Bacteria</taxon>
        <taxon>Pseudomonadati</taxon>
        <taxon>Pseudomonadota</taxon>
        <taxon>Gammaproteobacteria</taxon>
        <taxon>Enterobacterales</taxon>
        <taxon>Morganellaceae</taxon>
        <taxon>Proteus</taxon>
    </lineage>
</organism>
<gene>
    <name evidence="1" type="ORF">ABN253_18260</name>
</gene>
<evidence type="ECO:0000313" key="2">
    <source>
        <dbReference type="Proteomes" id="UP001436462"/>
    </source>
</evidence>
<sequence>ILGVIMSNALLRELVLNQALKVTPFTYLDNTFYVKELDVGTMNYIQRKLRQIKIKLAEAQDIYLDEDDPEQFNEAINRVYDEYDVARMLAFKLCDEKGELLFDAENEEDLKGLNRLGQGFSNAVFTAEAGNSEKNSETDDNSN</sequence>
<dbReference type="RefSeq" id="WP_349420321.1">
    <property type="nucleotide sequence ID" value="NZ_JBEEWF010000022.1"/>
</dbReference>
<evidence type="ECO:0008006" key="3">
    <source>
        <dbReference type="Google" id="ProtNLM"/>
    </source>
</evidence>
<proteinExistence type="predicted"/>
<keyword evidence="2" id="KW-1185">Reference proteome</keyword>
<feature type="non-terminal residue" evidence="1">
    <location>
        <position position="1"/>
    </location>
</feature>